<dbReference type="InterPro" id="IPR036318">
    <property type="entry name" value="FAD-bd_PCMH-like_sf"/>
</dbReference>
<dbReference type="InterPro" id="IPR016169">
    <property type="entry name" value="FAD-bd_PCMH_sub2"/>
</dbReference>
<organism evidence="8 9">
    <name type="scientific">Pseudoalteromonas rubra</name>
    <dbReference type="NCBI Taxonomy" id="43658"/>
    <lineage>
        <taxon>Bacteria</taxon>
        <taxon>Pseudomonadati</taxon>
        <taxon>Pseudomonadota</taxon>
        <taxon>Gammaproteobacteria</taxon>
        <taxon>Alteromonadales</taxon>
        <taxon>Pseudoalteromonadaceae</taxon>
        <taxon>Pseudoalteromonas</taxon>
    </lineage>
</organism>
<dbReference type="Pfam" id="PF01565">
    <property type="entry name" value="FAD_binding_4"/>
    <property type="match status" value="1"/>
</dbReference>
<sequence>MEQDKKQSDINHDVTSRRQFLKSSLAIGGAMGAAPLMLSHSAAAHSQYDQYHKVFADDPRYDSMLTGSNLRFPNQPGYIAVCSSAYEVYMAAREAIANDHRITVRSGGHCYEGFVVNDEGVVIDLSNMDRIYLSDGHYVVEAGASLGHTYKTLFKEFGVIMPGGSCFGVGVGGHVCGGGFGIHSRQYGLSSDYLVGVELITFNEWGGQANYPRTYFKGQSAIADEIVWAHQGGGGGNFGIVTKYFFRDLPQVPESLHLQEIALPWHLFDYEQFASLLRNYGEFWQQHNGPHSRFNALHSSMAIPNSVGGSGEIRLSLYCSGDPNLIDEFIDALFTPEQLQDAKKGLRTTNHMGLQEQENAPQRPVPPGSYFSMPWWYGTQYGAGTLVGARGKNKSAYMKQPFPEAQIQTLWQTLRHGDYLSPAGMLQLSSYGGQINALSESDTAVAHRDSIMKLQYQTFWFEAVQDPYHIGWINGFYHAMYGAQGPVPDEVMDGCYVNYADVDIPNWQHLYYKHNYSRLKQVKRRLDPHNRLHHAQSVEV</sequence>
<dbReference type="PROSITE" id="PS51387">
    <property type="entry name" value="FAD_PCMH"/>
    <property type="match status" value="1"/>
</dbReference>
<reference evidence="8 9" key="1">
    <citation type="journal article" date="2015" name="BMC Genomics">
        <title>Genome mining reveals unlocked bioactive potential of marine Gram-negative bacteria.</title>
        <authorList>
            <person name="Machado H."/>
            <person name="Sonnenschein E.C."/>
            <person name="Melchiorsen J."/>
            <person name="Gram L."/>
        </authorList>
    </citation>
    <scope>NUCLEOTIDE SEQUENCE [LARGE SCALE GENOMIC DNA]</scope>
    <source>
        <strain evidence="8 9">S2471</strain>
    </source>
</reference>
<dbReference type="Gene3D" id="3.40.462.20">
    <property type="match status" value="1"/>
</dbReference>
<evidence type="ECO:0000256" key="3">
    <source>
        <dbReference type="ARBA" id="ARBA00022630"/>
    </source>
</evidence>
<dbReference type="InterPro" id="IPR016166">
    <property type="entry name" value="FAD-bd_PCMH"/>
</dbReference>
<dbReference type="Gene3D" id="3.30.465.10">
    <property type="match status" value="1"/>
</dbReference>
<dbReference type="RefSeq" id="WP_046003621.1">
    <property type="nucleotide sequence ID" value="NZ_JXYA01000006.1"/>
</dbReference>
<dbReference type="PANTHER" id="PTHR42973">
    <property type="entry name" value="BINDING OXIDOREDUCTASE, PUTATIVE (AFU_ORTHOLOGUE AFUA_1G17690)-RELATED"/>
    <property type="match status" value="1"/>
</dbReference>
<keyword evidence="5" id="KW-0274">FAD</keyword>
<evidence type="ECO:0000313" key="9">
    <source>
        <dbReference type="Proteomes" id="UP000033452"/>
    </source>
</evidence>
<keyword evidence="3" id="KW-0285">Flavoprotein</keyword>
<evidence type="ECO:0000256" key="2">
    <source>
        <dbReference type="ARBA" id="ARBA00005466"/>
    </source>
</evidence>
<dbReference type="InterPro" id="IPR012951">
    <property type="entry name" value="BBE"/>
</dbReference>
<dbReference type="NCBIfam" id="TIGR01409">
    <property type="entry name" value="TAT_signal_seq"/>
    <property type="match status" value="1"/>
</dbReference>
<dbReference type="OrthoDB" id="9775082at2"/>
<dbReference type="GO" id="GO:0071949">
    <property type="term" value="F:FAD binding"/>
    <property type="evidence" value="ECO:0007669"/>
    <property type="project" value="InterPro"/>
</dbReference>
<dbReference type="PATRIC" id="fig|43658.5.peg.789"/>
<keyword evidence="6" id="KW-0560">Oxidoreductase</keyword>
<evidence type="ECO:0000256" key="1">
    <source>
        <dbReference type="ARBA" id="ARBA00001974"/>
    </source>
</evidence>
<evidence type="ECO:0000256" key="5">
    <source>
        <dbReference type="ARBA" id="ARBA00022827"/>
    </source>
</evidence>
<dbReference type="InterPro" id="IPR006094">
    <property type="entry name" value="Oxid_FAD_bind_N"/>
</dbReference>
<dbReference type="Pfam" id="PF08031">
    <property type="entry name" value="BBE"/>
    <property type="match status" value="1"/>
</dbReference>
<proteinExistence type="inferred from homology"/>
<evidence type="ECO:0000256" key="6">
    <source>
        <dbReference type="ARBA" id="ARBA00023002"/>
    </source>
</evidence>
<name>A0A0F4QXW3_9GAMM</name>
<protein>
    <recommendedName>
        <fullName evidence="7">FAD-binding PCMH-type domain-containing protein</fullName>
    </recommendedName>
</protein>
<dbReference type="SUPFAM" id="SSF56176">
    <property type="entry name" value="FAD-binding/transporter-associated domain-like"/>
    <property type="match status" value="1"/>
</dbReference>
<dbReference type="InterPro" id="IPR019546">
    <property type="entry name" value="TAT_signal_bac_arc"/>
</dbReference>
<comment type="caution">
    <text evidence="8">The sequence shown here is derived from an EMBL/GenBank/DDBJ whole genome shotgun (WGS) entry which is preliminary data.</text>
</comment>
<accession>A0A0F4QXW3</accession>
<comment type="similarity">
    <text evidence="2">Belongs to the oxygen-dependent FAD-linked oxidoreductase family.</text>
</comment>
<dbReference type="GO" id="GO:0016491">
    <property type="term" value="F:oxidoreductase activity"/>
    <property type="evidence" value="ECO:0007669"/>
    <property type="project" value="UniProtKB-KW"/>
</dbReference>
<comment type="cofactor">
    <cofactor evidence="1">
        <name>FAD</name>
        <dbReference type="ChEBI" id="CHEBI:57692"/>
    </cofactor>
</comment>
<dbReference type="Proteomes" id="UP000033452">
    <property type="component" value="Unassembled WGS sequence"/>
</dbReference>
<dbReference type="InterPro" id="IPR050416">
    <property type="entry name" value="FAD-linked_Oxidoreductase"/>
</dbReference>
<gene>
    <name evidence="8" type="ORF">TW77_03765</name>
</gene>
<evidence type="ECO:0000256" key="4">
    <source>
        <dbReference type="ARBA" id="ARBA00022729"/>
    </source>
</evidence>
<keyword evidence="4" id="KW-0732">Signal</keyword>
<dbReference type="InterPro" id="IPR006311">
    <property type="entry name" value="TAT_signal"/>
</dbReference>
<keyword evidence="9" id="KW-1185">Reference proteome</keyword>
<dbReference type="PROSITE" id="PS51318">
    <property type="entry name" value="TAT"/>
    <property type="match status" value="1"/>
</dbReference>
<evidence type="ECO:0000259" key="7">
    <source>
        <dbReference type="PROSITE" id="PS51387"/>
    </source>
</evidence>
<evidence type="ECO:0000313" key="8">
    <source>
        <dbReference type="EMBL" id="KJZ12184.1"/>
    </source>
</evidence>
<dbReference type="PANTHER" id="PTHR42973:SF39">
    <property type="entry name" value="FAD-BINDING PCMH-TYPE DOMAIN-CONTAINING PROTEIN"/>
    <property type="match status" value="1"/>
</dbReference>
<dbReference type="EMBL" id="JXYA01000006">
    <property type="protein sequence ID" value="KJZ12184.1"/>
    <property type="molecule type" value="Genomic_DNA"/>
</dbReference>
<dbReference type="AlphaFoldDB" id="A0A0F4QXW3"/>
<feature type="domain" description="FAD-binding PCMH-type" evidence="7">
    <location>
        <begin position="71"/>
        <end position="251"/>
    </location>
</feature>